<keyword evidence="2" id="KW-1185">Reference proteome</keyword>
<evidence type="ECO:0000313" key="2">
    <source>
        <dbReference type="Proteomes" id="UP000683925"/>
    </source>
</evidence>
<name>A0A8S1S3K6_PAROT</name>
<accession>A0A8S1S3K6</accession>
<protein>
    <submittedName>
        <fullName evidence="1">Uncharacterized protein</fullName>
    </submittedName>
</protein>
<dbReference type="AlphaFoldDB" id="A0A8S1S3K6"/>
<proteinExistence type="predicted"/>
<dbReference type="EMBL" id="CAJJDP010000003">
    <property type="protein sequence ID" value="CAD8133509.1"/>
    <property type="molecule type" value="Genomic_DNA"/>
</dbReference>
<comment type="caution">
    <text evidence="1">The sequence shown here is derived from an EMBL/GenBank/DDBJ whole genome shotgun (WGS) entry which is preliminary data.</text>
</comment>
<sequence>MYYARYFIYISFRSRYIRKGVSINLSYFESMVYFLSI</sequence>
<gene>
    <name evidence="1" type="ORF">POCTA_138.1.T0040491</name>
</gene>
<organism evidence="1 2">
    <name type="scientific">Paramecium octaurelia</name>
    <dbReference type="NCBI Taxonomy" id="43137"/>
    <lineage>
        <taxon>Eukaryota</taxon>
        <taxon>Sar</taxon>
        <taxon>Alveolata</taxon>
        <taxon>Ciliophora</taxon>
        <taxon>Intramacronucleata</taxon>
        <taxon>Oligohymenophorea</taxon>
        <taxon>Peniculida</taxon>
        <taxon>Parameciidae</taxon>
        <taxon>Paramecium</taxon>
    </lineage>
</organism>
<evidence type="ECO:0000313" key="1">
    <source>
        <dbReference type="EMBL" id="CAD8133509.1"/>
    </source>
</evidence>
<dbReference type="Proteomes" id="UP000683925">
    <property type="component" value="Unassembled WGS sequence"/>
</dbReference>
<reference evidence="1" key="1">
    <citation type="submission" date="2021-01" db="EMBL/GenBank/DDBJ databases">
        <authorList>
            <consortium name="Genoscope - CEA"/>
            <person name="William W."/>
        </authorList>
    </citation>
    <scope>NUCLEOTIDE SEQUENCE</scope>
</reference>